<dbReference type="GO" id="GO:0004364">
    <property type="term" value="F:glutathione transferase activity"/>
    <property type="evidence" value="ECO:0007669"/>
    <property type="project" value="UniProtKB-EC"/>
</dbReference>
<comment type="similarity">
    <text evidence="3">Belongs to the GST superfamily. Tau family.</text>
</comment>
<dbReference type="EC" id="2.5.1.18" evidence="1"/>
<reference evidence="7 8" key="1">
    <citation type="submission" date="2024-01" db="EMBL/GenBank/DDBJ databases">
        <title>The genomes of 5 underutilized Papilionoideae crops provide insights into root nodulation and disease resistanc.</title>
        <authorList>
            <person name="Yuan L."/>
        </authorList>
    </citation>
    <scope>NUCLEOTIDE SEQUENCE [LARGE SCALE GENOMIC DNA]</scope>
    <source>
        <strain evidence="7">ZHUSHIDOU_FW_LH</strain>
        <tissue evidence="7">Leaf</tissue>
    </source>
</reference>
<dbReference type="Pfam" id="PF02992">
    <property type="entry name" value="Transposase_21"/>
    <property type="match status" value="1"/>
</dbReference>
<dbReference type="FunFam" id="3.40.30.10:FF:000044">
    <property type="entry name" value="Glutathione S-transferase GSTU6"/>
    <property type="match status" value="1"/>
</dbReference>
<dbReference type="Proteomes" id="UP001372338">
    <property type="component" value="Unassembled WGS sequence"/>
</dbReference>
<sequence length="802" mass="91959">MFRMRAALMWTISDFPGLGTLSGWNTYTEFACPTCNFDTTSCRLKHGGKWCFMGHRRFLERGHKFRVNRSIFDGEIEHRGPPIKLTGSDILKQLEGINVTFGKPIVQKVNGKRKRGKKIVEDELNEAELIENGSQQWRKNNIFNSLPYWETHELQFNLDPMHIEKNVHDNVTYTVFDETGKTKDNLKARKDLKEMGIRKELWPDDNGRYLPSLFTMVNAQKDIFLRTLLNVKVPDGYSSNIVSCIDEKKRKLIGMKSHDCHILMERLLPLAIRNVLPDKVTTVLIELCSFFRQLCSKTLNPLDLDKLQSRIILTLCHLEMLFPPSFFTIMVHLTCHLVDEAKLGGPVQYRWMYPIERYLGHLKSLVRNKAQPEGSIAQGYLAEEVLTFCSQYLEGIETRINRPARVDDFNSASTSHLPSLFPPLGKAVGAFSTFELSTLEKIQAHRYLLLNCPAVKPYIDEFKDHVRRRSKGRKPTATQLQKIVNKEFIDWFPRKIMNPDISNNVLDDLKFLAKGPAQHARRFSAFNINGLKFRTIAREVDSTTQNSDMPKKKRINNLLKSVGRSTTHGPSLEGWSSSHAPSPIAGRSSHDPSQVSAPHLTPRSPSVHHALSEPFSQVPSQPTHEEEPFSQVPSQPTHEEAEAETSTTHCVTQDQWALFVHYRMKPETMKLDTGNTYGRGPMWQLTHKYMDGSYVNEEAQEKGVRTNVKLLGFWSSPFVHRVIWALKFKGISYDYIEVERHGKSQLLLQSNPVYEKVPVLIHRGKAIAESTVILEYIEETWPQNPLLPKHTHERALVFNCNI</sequence>
<protein>
    <recommendedName>
        <fullName evidence="1">glutathione transferase</fullName>
        <ecNumber evidence="1">2.5.1.18</ecNumber>
    </recommendedName>
</protein>
<dbReference type="InterPro" id="IPR004242">
    <property type="entry name" value="Transposase_21"/>
</dbReference>
<name>A0AAN9EJG7_CROPI</name>
<dbReference type="EMBL" id="JAYWIO010000005">
    <property type="protein sequence ID" value="KAK7258274.1"/>
    <property type="molecule type" value="Genomic_DNA"/>
</dbReference>
<evidence type="ECO:0000259" key="6">
    <source>
        <dbReference type="PROSITE" id="PS50404"/>
    </source>
</evidence>
<feature type="region of interest" description="Disordered" evidence="5">
    <location>
        <begin position="561"/>
        <end position="649"/>
    </location>
</feature>
<evidence type="ECO:0000256" key="3">
    <source>
        <dbReference type="ARBA" id="ARBA00025743"/>
    </source>
</evidence>
<proteinExistence type="inferred from homology"/>
<dbReference type="SUPFAM" id="SSF52833">
    <property type="entry name" value="Thioredoxin-like"/>
    <property type="match status" value="1"/>
</dbReference>
<dbReference type="CDD" id="cd03058">
    <property type="entry name" value="GST_N_Tau"/>
    <property type="match status" value="1"/>
</dbReference>
<evidence type="ECO:0000256" key="5">
    <source>
        <dbReference type="SAM" id="MobiDB-lite"/>
    </source>
</evidence>
<evidence type="ECO:0000256" key="1">
    <source>
        <dbReference type="ARBA" id="ARBA00012452"/>
    </source>
</evidence>
<accession>A0AAN9EJG7</accession>
<keyword evidence="2" id="KW-0808">Transferase</keyword>
<dbReference type="PROSITE" id="PS50404">
    <property type="entry name" value="GST_NTER"/>
    <property type="match status" value="1"/>
</dbReference>
<dbReference type="Gene3D" id="3.40.30.10">
    <property type="entry name" value="Glutaredoxin"/>
    <property type="match status" value="1"/>
</dbReference>
<dbReference type="InterPro" id="IPR025452">
    <property type="entry name" value="DUF4218"/>
</dbReference>
<organism evidence="7 8">
    <name type="scientific">Crotalaria pallida</name>
    <name type="common">Smooth rattlebox</name>
    <name type="synonym">Crotalaria striata</name>
    <dbReference type="NCBI Taxonomy" id="3830"/>
    <lineage>
        <taxon>Eukaryota</taxon>
        <taxon>Viridiplantae</taxon>
        <taxon>Streptophyta</taxon>
        <taxon>Embryophyta</taxon>
        <taxon>Tracheophyta</taxon>
        <taxon>Spermatophyta</taxon>
        <taxon>Magnoliopsida</taxon>
        <taxon>eudicotyledons</taxon>
        <taxon>Gunneridae</taxon>
        <taxon>Pentapetalae</taxon>
        <taxon>rosids</taxon>
        <taxon>fabids</taxon>
        <taxon>Fabales</taxon>
        <taxon>Fabaceae</taxon>
        <taxon>Papilionoideae</taxon>
        <taxon>50 kb inversion clade</taxon>
        <taxon>genistoids sensu lato</taxon>
        <taxon>core genistoids</taxon>
        <taxon>Crotalarieae</taxon>
        <taxon>Crotalaria</taxon>
    </lineage>
</organism>
<evidence type="ECO:0000313" key="7">
    <source>
        <dbReference type="EMBL" id="KAK7258274.1"/>
    </source>
</evidence>
<evidence type="ECO:0000256" key="2">
    <source>
        <dbReference type="ARBA" id="ARBA00022679"/>
    </source>
</evidence>
<keyword evidence="8" id="KW-1185">Reference proteome</keyword>
<comment type="caution">
    <text evidence="7">The sequence shown here is derived from an EMBL/GenBank/DDBJ whole genome shotgun (WGS) entry which is preliminary data.</text>
</comment>
<dbReference type="PANTHER" id="PTHR48258">
    <property type="entry name" value="DUF4218 DOMAIN-CONTAINING PROTEIN-RELATED"/>
    <property type="match status" value="1"/>
</dbReference>
<dbReference type="InterPro" id="IPR004045">
    <property type="entry name" value="Glutathione_S-Trfase_N"/>
</dbReference>
<dbReference type="SFLD" id="SFLDS00019">
    <property type="entry name" value="Glutathione_Transferase_(cytos"/>
    <property type="match status" value="1"/>
</dbReference>
<dbReference type="Pfam" id="PF02798">
    <property type="entry name" value="GST_N"/>
    <property type="match status" value="1"/>
</dbReference>
<feature type="compositionally biased region" description="Polar residues" evidence="5">
    <location>
        <begin position="563"/>
        <end position="580"/>
    </location>
</feature>
<dbReference type="InterPro" id="IPR036249">
    <property type="entry name" value="Thioredoxin-like_sf"/>
</dbReference>
<feature type="domain" description="GST N-terminal" evidence="6">
    <location>
        <begin position="706"/>
        <end position="785"/>
    </location>
</feature>
<dbReference type="PANTHER" id="PTHR48258:SF12">
    <property type="entry name" value="TRANSPOSON PROTEIN, CACTA, EN_SPM SUB-CLASS"/>
    <property type="match status" value="1"/>
</dbReference>
<comment type="catalytic activity">
    <reaction evidence="4">
        <text>RX + glutathione = an S-substituted glutathione + a halide anion + H(+)</text>
        <dbReference type="Rhea" id="RHEA:16437"/>
        <dbReference type="ChEBI" id="CHEBI:15378"/>
        <dbReference type="ChEBI" id="CHEBI:16042"/>
        <dbReference type="ChEBI" id="CHEBI:17792"/>
        <dbReference type="ChEBI" id="CHEBI:57925"/>
        <dbReference type="ChEBI" id="CHEBI:90779"/>
        <dbReference type="EC" id="2.5.1.18"/>
    </reaction>
</comment>
<dbReference type="AlphaFoldDB" id="A0AAN9EJG7"/>
<gene>
    <name evidence="7" type="ORF">RIF29_23845</name>
</gene>
<evidence type="ECO:0000256" key="4">
    <source>
        <dbReference type="ARBA" id="ARBA00047960"/>
    </source>
</evidence>
<dbReference type="Pfam" id="PF13960">
    <property type="entry name" value="DUF4218"/>
    <property type="match status" value="1"/>
</dbReference>
<dbReference type="InterPro" id="IPR040079">
    <property type="entry name" value="Glutathione_S-Trfase"/>
</dbReference>
<evidence type="ECO:0000313" key="8">
    <source>
        <dbReference type="Proteomes" id="UP001372338"/>
    </source>
</evidence>